<dbReference type="PANTHER" id="PTHR10903">
    <property type="entry name" value="GTPASE, IMAP FAMILY MEMBER-RELATED"/>
    <property type="match status" value="1"/>
</dbReference>
<dbReference type="PANTHER" id="PTHR10903:SF73">
    <property type="entry name" value="GTPASE IMAP FAMILY MEMBER 8"/>
    <property type="match status" value="1"/>
</dbReference>
<dbReference type="GO" id="GO:0005525">
    <property type="term" value="F:GTP binding"/>
    <property type="evidence" value="ECO:0007669"/>
    <property type="project" value="UniProtKB-KW"/>
</dbReference>
<feature type="compositionally biased region" description="Gly residues" evidence="4">
    <location>
        <begin position="13"/>
        <end position="22"/>
    </location>
</feature>
<evidence type="ECO:0000259" key="5">
    <source>
        <dbReference type="PROSITE" id="PS51720"/>
    </source>
</evidence>
<dbReference type="Ensembl" id="ENSGALT00010066030.1">
    <property type="protein sequence ID" value="ENSGALP00010040296.1"/>
    <property type="gene ID" value="ENSGALG00010027235.1"/>
</dbReference>
<dbReference type="SUPFAM" id="SSF52540">
    <property type="entry name" value="P-loop containing nucleoside triphosphate hydrolases"/>
    <property type="match status" value="1"/>
</dbReference>
<dbReference type="Proteomes" id="UP000000539">
    <property type="component" value="Chromosome 2"/>
</dbReference>
<feature type="region of interest" description="Disordered" evidence="4">
    <location>
        <begin position="1"/>
        <end position="27"/>
    </location>
</feature>
<evidence type="ECO:0000256" key="4">
    <source>
        <dbReference type="SAM" id="MobiDB-lite"/>
    </source>
</evidence>
<organism evidence="6 7">
    <name type="scientific">Gallus gallus</name>
    <name type="common">Chicken</name>
    <dbReference type="NCBI Taxonomy" id="9031"/>
    <lineage>
        <taxon>Eukaryota</taxon>
        <taxon>Metazoa</taxon>
        <taxon>Chordata</taxon>
        <taxon>Craniata</taxon>
        <taxon>Vertebrata</taxon>
        <taxon>Euteleostomi</taxon>
        <taxon>Archelosauria</taxon>
        <taxon>Archosauria</taxon>
        <taxon>Dinosauria</taxon>
        <taxon>Saurischia</taxon>
        <taxon>Theropoda</taxon>
        <taxon>Coelurosauria</taxon>
        <taxon>Aves</taxon>
        <taxon>Neognathae</taxon>
        <taxon>Galloanserae</taxon>
        <taxon>Galliformes</taxon>
        <taxon>Phasianidae</taxon>
        <taxon>Phasianinae</taxon>
        <taxon>Gallus</taxon>
    </lineage>
</organism>
<dbReference type="InterPro" id="IPR045058">
    <property type="entry name" value="GIMA/IAN/Toc"/>
</dbReference>
<comment type="similarity">
    <text evidence="1">Belongs to the TRAFAC class TrmE-Era-EngA-EngB-Septin-like GTPase superfamily. AIG1/Toc34/Toc159-like paraseptin GTPase family. IAN subfamily.</text>
</comment>
<dbReference type="InterPro" id="IPR027417">
    <property type="entry name" value="P-loop_NTPase"/>
</dbReference>
<keyword evidence="2" id="KW-0547">Nucleotide-binding</keyword>
<keyword evidence="3" id="KW-0342">GTP-binding</keyword>
<evidence type="ECO:0000313" key="7">
    <source>
        <dbReference type="Proteomes" id="UP000000539"/>
    </source>
</evidence>
<dbReference type="Pfam" id="PF04548">
    <property type="entry name" value="AIG1"/>
    <property type="match status" value="1"/>
</dbReference>
<reference evidence="6" key="3">
    <citation type="submission" date="2025-09" db="UniProtKB">
        <authorList>
            <consortium name="Ensembl"/>
        </authorList>
    </citation>
    <scope>IDENTIFICATION</scope>
    <source>
        <strain evidence="6">broiler</strain>
    </source>
</reference>
<reference evidence="6" key="1">
    <citation type="submission" date="2020-11" db="EMBL/GenBank/DDBJ databases">
        <title>Gallus gallus (Chicken) genome, bGalGal1, GRCg7b, maternal haplotype autosomes + Z &amp; W.</title>
        <authorList>
            <person name="Warren W."/>
            <person name="Formenti G."/>
            <person name="Fedrigo O."/>
            <person name="Haase B."/>
            <person name="Mountcastle J."/>
            <person name="Balacco J."/>
            <person name="Tracey A."/>
            <person name="Schneider V."/>
            <person name="Okimoto R."/>
            <person name="Cheng H."/>
            <person name="Hawken R."/>
            <person name="Howe K."/>
            <person name="Jarvis E.D."/>
        </authorList>
    </citation>
    <scope>NUCLEOTIDE SEQUENCE [LARGE SCALE GENOMIC DNA]</scope>
    <source>
        <strain evidence="6">Broiler</strain>
    </source>
</reference>
<evidence type="ECO:0000256" key="3">
    <source>
        <dbReference type="ARBA" id="ARBA00023134"/>
    </source>
</evidence>
<reference evidence="6" key="2">
    <citation type="submission" date="2025-08" db="UniProtKB">
        <authorList>
            <consortium name="Ensembl"/>
        </authorList>
    </citation>
    <scope>IDENTIFICATION</scope>
    <source>
        <strain evidence="6">broiler</strain>
    </source>
</reference>
<evidence type="ECO:0000256" key="1">
    <source>
        <dbReference type="ARBA" id="ARBA00008535"/>
    </source>
</evidence>
<proteinExistence type="inferred from homology"/>
<dbReference type="GeneTree" id="ENSGT00940000154844"/>
<evidence type="ECO:0000256" key="2">
    <source>
        <dbReference type="ARBA" id="ARBA00022741"/>
    </source>
</evidence>
<keyword evidence="7" id="KW-1185">Reference proteome</keyword>
<sequence>MRERVSHTQTRRGAGGPGGARENGGLPELRLLLVGKSGGGRSATGNSILGRAAFESRLSASAVTQKSERQSGPRRGYGVHVVDTPDAFDSPERSARTRGTGTAHMGWEQHPREGTHQHLWWQQGGNEVSHGVLTAWSEHSSHPLR</sequence>
<name>A0A8V1ADG4_CHICK</name>
<dbReference type="AlphaFoldDB" id="A0A8V1ADG4"/>
<feature type="compositionally biased region" description="Basic and acidic residues" evidence="4">
    <location>
        <begin position="107"/>
        <end position="116"/>
    </location>
</feature>
<feature type="domain" description="AIG1-type G" evidence="5">
    <location>
        <begin position="26"/>
        <end position="145"/>
    </location>
</feature>
<dbReference type="Gene3D" id="3.40.50.300">
    <property type="entry name" value="P-loop containing nucleotide triphosphate hydrolases"/>
    <property type="match status" value="1"/>
</dbReference>
<accession>A0A8V1ADG4</accession>
<feature type="region of interest" description="Disordered" evidence="4">
    <location>
        <begin position="56"/>
        <end position="123"/>
    </location>
</feature>
<protein>
    <recommendedName>
        <fullName evidence="5">AIG1-type G domain-containing protein</fullName>
    </recommendedName>
</protein>
<dbReference type="PROSITE" id="PS51720">
    <property type="entry name" value="G_AIG1"/>
    <property type="match status" value="1"/>
</dbReference>
<evidence type="ECO:0000313" key="6">
    <source>
        <dbReference type="Ensembl" id="ENSGALP00010040296.1"/>
    </source>
</evidence>
<dbReference type="InterPro" id="IPR006703">
    <property type="entry name" value="G_AIG1"/>
</dbReference>